<dbReference type="InterPro" id="IPR029026">
    <property type="entry name" value="tRNA_m1G_MTases_N"/>
</dbReference>
<accession>A0A449AR29</accession>
<evidence type="ECO:0000256" key="7">
    <source>
        <dbReference type="ARBA" id="ARBA00022603"/>
    </source>
</evidence>
<dbReference type="InterPro" id="IPR006700">
    <property type="entry name" value="RsmE"/>
</dbReference>
<dbReference type="Pfam" id="PF04452">
    <property type="entry name" value="Methyltrans_RNA"/>
    <property type="match status" value="1"/>
</dbReference>
<dbReference type="CDD" id="cd18084">
    <property type="entry name" value="RsmE-like"/>
    <property type="match status" value="1"/>
</dbReference>
<evidence type="ECO:0000313" key="15">
    <source>
        <dbReference type="Proteomes" id="UP000290495"/>
    </source>
</evidence>
<dbReference type="GO" id="GO:0070042">
    <property type="term" value="F:rRNA (uridine-N3-)-methyltransferase activity"/>
    <property type="evidence" value="ECO:0007669"/>
    <property type="project" value="TreeGrafter"/>
</dbReference>
<comment type="similarity">
    <text evidence="2 12">Belongs to the RNA methyltransferase RsmE family.</text>
</comment>
<evidence type="ECO:0000256" key="6">
    <source>
        <dbReference type="ARBA" id="ARBA00022552"/>
    </source>
</evidence>
<dbReference type="Proteomes" id="UP000290495">
    <property type="component" value="Chromosome"/>
</dbReference>
<dbReference type="NCBIfam" id="TIGR00046">
    <property type="entry name" value="RsmE family RNA methyltransferase"/>
    <property type="match status" value="1"/>
</dbReference>
<dbReference type="AlphaFoldDB" id="A0A449AR29"/>
<keyword evidence="6 12" id="KW-0698">rRNA processing</keyword>
<dbReference type="Gene3D" id="3.40.1280.10">
    <property type="match status" value="1"/>
</dbReference>
<protein>
    <recommendedName>
        <fullName evidence="4 12">Ribosomal RNA small subunit methyltransferase E</fullName>
        <ecNumber evidence="3 12">2.1.1.193</ecNumber>
    </recommendedName>
</protein>
<dbReference type="Gene3D" id="2.40.240.20">
    <property type="entry name" value="Hypothetical PUA domain-like, domain 1"/>
    <property type="match status" value="1"/>
</dbReference>
<dbReference type="PANTHER" id="PTHR30027:SF3">
    <property type="entry name" value="16S RRNA (URACIL(1498)-N(3))-METHYLTRANSFERASE"/>
    <property type="match status" value="1"/>
</dbReference>
<dbReference type="GO" id="GO:0005737">
    <property type="term" value="C:cytoplasm"/>
    <property type="evidence" value="ECO:0007669"/>
    <property type="project" value="UniProtKB-SubCell"/>
</dbReference>
<evidence type="ECO:0000256" key="1">
    <source>
        <dbReference type="ARBA" id="ARBA00004496"/>
    </source>
</evidence>
<dbReference type="PANTHER" id="PTHR30027">
    <property type="entry name" value="RIBOSOMAL RNA SMALL SUBUNIT METHYLTRANSFERASE E"/>
    <property type="match status" value="1"/>
</dbReference>
<comment type="catalytic activity">
    <reaction evidence="11 12">
        <text>uridine(1498) in 16S rRNA + S-adenosyl-L-methionine = N(3)-methyluridine(1498) in 16S rRNA + S-adenosyl-L-homocysteine + H(+)</text>
        <dbReference type="Rhea" id="RHEA:42920"/>
        <dbReference type="Rhea" id="RHEA-COMP:10283"/>
        <dbReference type="Rhea" id="RHEA-COMP:10284"/>
        <dbReference type="ChEBI" id="CHEBI:15378"/>
        <dbReference type="ChEBI" id="CHEBI:57856"/>
        <dbReference type="ChEBI" id="CHEBI:59789"/>
        <dbReference type="ChEBI" id="CHEBI:65315"/>
        <dbReference type="ChEBI" id="CHEBI:74502"/>
        <dbReference type="EC" id="2.1.1.193"/>
    </reaction>
</comment>
<name>A0A449AR29_9BACT</name>
<gene>
    <name evidence="14" type="primary">rsmE</name>
    <name evidence="14" type="ORF">NCTC10146_00484</name>
</gene>
<dbReference type="InterPro" id="IPR029028">
    <property type="entry name" value="Alpha/beta_knot_MTases"/>
</dbReference>
<evidence type="ECO:0000256" key="11">
    <source>
        <dbReference type="ARBA" id="ARBA00047944"/>
    </source>
</evidence>
<comment type="function">
    <text evidence="10 12">Specifically methylates the N3 position of the uracil ring of uridine 1498 (m3U1498) in 16S rRNA. Acts on the fully assembled 30S ribosomal subunit.</text>
</comment>
<dbReference type="InterPro" id="IPR046886">
    <property type="entry name" value="RsmE_MTase_dom"/>
</dbReference>
<organism evidence="14 15">
    <name type="scientific">Mycoplasmopsis canis</name>
    <dbReference type="NCBI Taxonomy" id="29555"/>
    <lineage>
        <taxon>Bacteria</taxon>
        <taxon>Bacillati</taxon>
        <taxon>Mycoplasmatota</taxon>
        <taxon>Mycoplasmoidales</taxon>
        <taxon>Metamycoplasmataceae</taxon>
        <taxon>Mycoplasmopsis</taxon>
    </lineage>
</organism>
<keyword evidence="5 12" id="KW-0963">Cytoplasm</keyword>
<evidence type="ECO:0000256" key="2">
    <source>
        <dbReference type="ARBA" id="ARBA00005528"/>
    </source>
</evidence>
<reference evidence="14 15" key="1">
    <citation type="submission" date="2019-01" db="EMBL/GenBank/DDBJ databases">
        <authorList>
            <consortium name="Pathogen Informatics"/>
        </authorList>
    </citation>
    <scope>NUCLEOTIDE SEQUENCE [LARGE SCALE GENOMIC DNA]</scope>
    <source>
        <strain evidence="14 15">NCTC10146</strain>
    </source>
</reference>
<evidence type="ECO:0000256" key="10">
    <source>
        <dbReference type="ARBA" id="ARBA00025699"/>
    </source>
</evidence>
<evidence type="ECO:0000256" key="5">
    <source>
        <dbReference type="ARBA" id="ARBA00022490"/>
    </source>
</evidence>
<evidence type="ECO:0000313" key="14">
    <source>
        <dbReference type="EMBL" id="VEU69019.1"/>
    </source>
</evidence>
<dbReference type="PIRSF" id="PIRSF015601">
    <property type="entry name" value="MTase_slr0722"/>
    <property type="match status" value="1"/>
</dbReference>
<dbReference type="NCBIfam" id="NF008701">
    <property type="entry name" value="PRK11713.5-5"/>
    <property type="match status" value="1"/>
</dbReference>
<evidence type="ECO:0000259" key="13">
    <source>
        <dbReference type="Pfam" id="PF04452"/>
    </source>
</evidence>
<keyword evidence="7 12" id="KW-0489">Methyltransferase</keyword>
<keyword evidence="8 12" id="KW-0808">Transferase</keyword>
<comment type="subcellular location">
    <subcellularLocation>
        <location evidence="1 12">Cytoplasm</location>
    </subcellularLocation>
</comment>
<dbReference type="SUPFAM" id="SSF75217">
    <property type="entry name" value="alpha/beta knot"/>
    <property type="match status" value="1"/>
</dbReference>
<evidence type="ECO:0000256" key="9">
    <source>
        <dbReference type="ARBA" id="ARBA00022691"/>
    </source>
</evidence>
<evidence type="ECO:0000256" key="12">
    <source>
        <dbReference type="PIRNR" id="PIRNR015601"/>
    </source>
</evidence>
<dbReference type="GO" id="GO:0070475">
    <property type="term" value="P:rRNA base methylation"/>
    <property type="evidence" value="ECO:0007669"/>
    <property type="project" value="TreeGrafter"/>
</dbReference>
<dbReference type="EC" id="2.1.1.193" evidence="3 12"/>
<sequence>MNRFFVNEKHENYFILNKETLKHLSVIRIGDNPFICVYDKKFYKCILEFDKAKIIDEINENHEFKHEVVVAISLIKYERFEWALQKLVELGATKIIPMVTEYTNGELYKFNKFEKKLERFQAILQNAAEQSFRNIIPELTNLHKFEDVTTMEGYKKIIAHEKQDESASIENNIDSNVLFLIGPEGGFSNNEIETALKSNVNCVSLGKRILRAETAAIYMISKVKI</sequence>
<evidence type="ECO:0000256" key="8">
    <source>
        <dbReference type="ARBA" id="ARBA00022679"/>
    </source>
</evidence>
<proteinExistence type="inferred from homology"/>
<dbReference type="RefSeq" id="WP_004794738.1">
    <property type="nucleotide sequence ID" value="NZ_LR215010.1"/>
</dbReference>
<keyword evidence="9 12" id="KW-0949">S-adenosyl-L-methionine</keyword>
<evidence type="ECO:0000256" key="4">
    <source>
        <dbReference type="ARBA" id="ARBA00013673"/>
    </source>
</evidence>
<evidence type="ECO:0000256" key="3">
    <source>
        <dbReference type="ARBA" id="ARBA00012328"/>
    </source>
</evidence>
<feature type="domain" description="Ribosomal RNA small subunit methyltransferase E methyltransferase" evidence="13">
    <location>
        <begin position="64"/>
        <end position="223"/>
    </location>
</feature>
<dbReference type="EMBL" id="LR215010">
    <property type="protein sequence ID" value="VEU69019.1"/>
    <property type="molecule type" value="Genomic_DNA"/>
</dbReference>